<dbReference type="PANTHER" id="PTHR23028">
    <property type="entry name" value="ACETYLTRANSFERASE"/>
    <property type="match status" value="1"/>
</dbReference>
<name>A0ABS1CT77_9PROT</name>
<feature type="transmembrane region" description="Helical" evidence="1">
    <location>
        <begin position="234"/>
        <end position="254"/>
    </location>
</feature>
<evidence type="ECO:0000313" key="4">
    <source>
        <dbReference type="Proteomes" id="UP000697995"/>
    </source>
</evidence>
<keyword evidence="4" id="KW-1185">Reference proteome</keyword>
<dbReference type="PANTHER" id="PTHR23028:SF131">
    <property type="entry name" value="BLR2367 PROTEIN"/>
    <property type="match status" value="1"/>
</dbReference>
<dbReference type="EMBL" id="NRSG01000021">
    <property type="protein sequence ID" value="MBK1657580.1"/>
    <property type="molecule type" value="Genomic_DNA"/>
</dbReference>
<feature type="transmembrane region" description="Helical" evidence="1">
    <location>
        <begin position="177"/>
        <end position="203"/>
    </location>
</feature>
<evidence type="ECO:0000259" key="2">
    <source>
        <dbReference type="Pfam" id="PF01757"/>
    </source>
</evidence>
<keyword evidence="1" id="KW-0472">Membrane</keyword>
<organism evidence="3 4">
    <name type="scientific">Paracraurococcus ruber</name>
    <dbReference type="NCBI Taxonomy" id="77675"/>
    <lineage>
        <taxon>Bacteria</taxon>
        <taxon>Pseudomonadati</taxon>
        <taxon>Pseudomonadota</taxon>
        <taxon>Alphaproteobacteria</taxon>
        <taxon>Acetobacterales</taxon>
        <taxon>Roseomonadaceae</taxon>
        <taxon>Paracraurococcus</taxon>
    </lineage>
</organism>
<proteinExistence type="predicted"/>
<evidence type="ECO:0000256" key="1">
    <source>
        <dbReference type="SAM" id="Phobius"/>
    </source>
</evidence>
<comment type="caution">
    <text evidence="3">The sequence shown here is derived from an EMBL/GenBank/DDBJ whole genome shotgun (WGS) entry which is preliminary data.</text>
</comment>
<gene>
    <name evidence="3" type="ORF">CKO45_04970</name>
</gene>
<dbReference type="Proteomes" id="UP000697995">
    <property type="component" value="Unassembled WGS sequence"/>
</dbReference>
<feature type="transmembrane region" description="Helical" evidence="1">
    <location>
        <begin position="327"/>
        <end position="348"/>
    </location>
</feature>
<reference evidence="3 4" key="1">
    <citation type="journal article" date="2020" name="Microorganisms">
        <title>Osmotic Adaptation and Compatible Solute Biosynthesis of Phototrophic Bacteria as Revealed from Genome Analyses.</title>
        <authorList>
            <person name="Imhoff J.F."/>
            <person name="Rahn T."/>
            <person name="Kunzel S."/>
            <person name="Keller A."/>
            <person name="Neulinger S.C."/>
        </authorList>
    </citation>
    <scope>NUCLEOTIDE SEQUENCE [LARGE SCALE GENOMIC DNA]</scope>
    <source>
        <strain evidence="3 4">DSM 15382</strain>
    </source>
</reference>
<dbReference type="RefSeq" id="WP_133219225.1">
    <property type="nucleotide sequence ID" value="NZ_NRSG01000021.1"/>
</dbReference>
<evidence type="ECO:0000313" key="3">
    <source>
        <dbReference type="EMBL" id="MBK1657580.1"/>
    </source>
</evidence>
<feature type="transmembrane region" description="Helical" evidence="1">
    <location>
        <begin position="296"/>
        <end position="315"/>
    </location>
</feature>
<keyword evidence="1" id="KW-0812">Transmembrane</keyword>
<feature type="domain" description="Acyltransferase 3" evidence="2">
    <location>
        <begin position="10"/>
        <end position="344"/>
    </location>
</feature>
<sequence>MTGSAPARIAAIEGLRGILAHWVLFSHVVSAAGLGEGWRGPFRVLYVGTHAVDAFIIVSGFVITYLLDTAREGYGRFLWRRLLRLYPVYLICLLVSAALLPMQIRVYAEAPWPHPHNDYLVKIAQASLDQLPAQIAAHLAMAHSAVPGWLLKHSNYAVLSQGWSLSLEWQFYLLAPLLLRLLLGGTVPALAAIGLACLAHFLVAGQQGFLPRHVPEFAFGITCYLVWRARGKMIWPAGGARLLLPAGLALTYLTTHDPAVVVWMAVFLATLQPASVGAGLVNGVLRSAPLLALGRWSYSVYLSHTIVLLLAMDGLRLAGAPALGQWPYFGILLGTTFAGTLVVSALLYRWVEAPCIALGQSGRHRALAG</sequence>
<dbReference type="InterPro" id="IPR050879">
    <property type="entry name" value="Acyltransferase_3"/>
</dbReference>
<keyword evidence="1" id="KW-1133">Transmembrane helix</keyword>
<feature type="transmembrane region" description="Helical" evidence="1">
    <location>
        <begin position="44"/>
        <end position="67"/>
    </location>
</feature>
<protein>
    <recommendedName>
        <fullName evidence="2">Acyltransferase 3 domain-containing protein</fullName>
    </recommendedName>
</protein>
<dbReference type="InterPro" id="IPR002656">
    <property type="entry name" value="Acyl_transf_3_dom"/>
</dbReference>
<feature type="transmembrane region" description="Helical" evidence="1">
    <location>
        <begin position="88"/>
        <end position="108"/>
    </location>
</feature>
<dbReference type="Pfam" id="PF01757">
    <property type="entry name" value="Acyl_transf_3"/>
    <property type="match status" value="1"/>
</dbReference>
<feature type="transmembrane region" description="Helical" evidence="1">
    <location>
        <begin position="260"/>
        <end position="284"/>
    </location>
</feature>
<accession>A0ABS1CT77</accession>